<dbReference type="EMBL" id="PGFB01000002">
    <property type="protein sequence ID" value="PJJ63678.1"/>
    <property type="molecule type" value="Genomic_DNA"/>
</dbReference>
<dbReference type="GO" id="GO:0016491">
    <property type="term" value="F:oxidoreductase activity"/>
    <property type="evidence" value="ECO:0007669"/>
    <property type="project" value="UniProtKB-KW"/>
</dbReference>
<evidence type="ECO:0000313" key="5">
    <source>
        <dbReference type="Proteomes" id="UP000230161"/>
    </source>
</evidence>
<accession>A0A2M9C024</accession>
<feature type="region of interest" description="Disordered" evidence="2">
    <location>
        <begin position="1"/>
        <end position="20"/>
    </location>
</feature>
<dbReference type="InterPro" id="IPR050631">
    <property type="entry name" value="PheA/TfdB_FAD_monoxygenase"/>
</dbReference>
<dbReference type="NCBIfam" id="NF004834">
    <property type="entry name" value="PRK06185.1-3"/>
    <property type="match status" value="1"/>
</dbReference>
<proteinExistence type="predicted"/>
<protein>
    <submittedName>
        <fullName evidence="4">2-polyprenyl-6-methoxyphenol hydroxylase-like FAD-dependent oxidoreductase</fullName>
    </submittedName>
</protein>
<dbReference type="Proteomes" id="UP000230161">
    <property type="component" value="Unassembled WGS sequence"/>
</dbReference>
<evidence type="ECO:0000313" key="4">
    <source>
        <dbReference type="EMBL" id="PJJ63678.1"/>
    </source>
</evidence>
<dbReference type="GO" id="GO:0071949">
    <property type="term" value="F:FAD binding"/>
    <property type="evidence" value="ECO:0007669"/>
    <property type="project" value="InterPro"/>
</dbReference>
<gene>
    <name evidence="4" type="ORF">CLV54_1349</name>
</gene>
<comment type="caution">
    <text evidence="4">The sequence shown here is derived from an EMBL/GenBank/DDBJ whole genome shotgun (WGS) entry which is preliminary data.</text>
</comment>
<dbReference type="InterPro" id="IPR036188">
    <property type="entry name" value="FAD/NAD-bd_sf"/>
</dbReference>
<dbReference type="OrthoDB" id="9791689at2"/>
<sequence>MSESQPRTQPGTEPGTRTRIDTEVCVVGGGPAGIMLGTLLARAGIEVVVLEKHADFLRDFRGDTIHPSTLALLGQLGLREEFLELPHNEVASLDLVASGIRVHPVDFRRLPPPDDFLTFMPQWDFLDFLSRKATAHPTFRLLMSTAASGLLRDGESGRVLGVQAAGPEGEIDVHATLTVAADGRASTIRDAAGYVPTDFGIGIDVLWFDLPRPQKTPPPTIAYLDANAMVLTIDRRDYYQAGMVIPKGGFGELQAAGLDAFRETLATTARFLRPVVGSIESWDQVKLLTVQVSRLETWHEPGLLFIGDSAHAMSPAFGVGVNYAIQDAVATANRVVPALRAAALTDADLAAVQRRRLPPVRVMQAIQLKLHEVIARPGGGAILSNPPTRAQRAALRLGLPIVRRIMPRLLGRGVRPESISAEVLAPPAS</sequence>
<dbReference type="SUPFAM" id="SSF51905">
    <property type="entry name" value="FAD/NAD(P)-binding domain"/>
    <property type="match status" value="1"/>
</dbReference>
<dbReference type="AlphaFoldDB" id="A0A2M9C024"/>
<dbReference type="PANTHER" id="PTHR43476:SF5">
    <property type="entry name" value="FAD-DEPENDENT MONOOXYGENASE"/>
    <property type="match status" value="1"/>
</dbReference>
<dbReference type="Gene3D" id="3.50.50.60">
    <property type="entry name" value="FAD/NAD(P)-binding domain"/>
    <property type="match status" value="2"/>
</dbReference>
<feature type="compositionally biased region" description="Polar residues" evidence="2">
    <location>
        <begin position="1"/>
        <end position="11"/>
    </location>
</feature>
<evidence type="ECO:0000256" key="2">
    <source>
        <dbReference type="SAM" id="MobiDB-lite"/>
    </source>
</evidence>
<dbReference type="Pfam" id="PF01494">
    <property type="entry name" value="FAD_binding_3"/>
    <property type="match status" value="1"/>
</dbReference>
<reference evidence="4 5" key="1">
    <citation type="submission" date="2017-11" db="EMBL/GenBank/DDBJ databases">
        <title>Genomic Encyclopedia of Archaeal and Bacterial Type Strains, Phase II (KMG-II): From Individual Species to Whole Genera.</title>
        <authorList>
            <person name="Goeker M."/>
        </authorList>
    </citation>
    <scope>NUCLEOTIDE SEQUENCE [LARGE SCALE GENOMIC DNA]</scope>
    <source>
        <strain evidence="4 5">DSM 25625</strain>
    </source>
</reference>
<keyword evidence="5" id="KW-1185">Reference proteome</keyword>
<dbReference type="PANTHER" id="PTHR43476">
    <property type="entry name" value="3-(3-HYDROXY-PHENYL)PROPIONATE/3-HYDROXYCINNAMIC ACID HYDROXYLASE"/>
    <property type="match status" value="1"/>
</dbReference>
<name>A0A2M9C024_9MICO</name>
<dbReference type="RefSeq" id="WP_100344147.1">
    <property type="nucleotide sequence ID" value="NZ_PGFB01000002.1"/>
</dbReference>
<keyword evidence="1" id="KW-0560">Oxidoreductase</keyword>
<evidence type="ECO:0000256" key="1">
    <source>
        <dbReference type="ARBA" id="ARBA00023002"/>
    </source>
</evidence>
<feature type="domain" description="FAD-binding" evidence="3">
    <location>
        <begin position="21"/>
        <end position="346"/>
    </location>
</feature>
<dbReference type="InterPro" id="IPR002938">
    <property type="entry name" value="FAD-bd"/>
</dbReference>
<organism evidence="4 5">
    <name type="scientific">Compostimonas suwonensis</name>
    <dbReference type="NCBI Taxonomy" id="1048394"/>
    <lineage>
        <taxon>Bacteria</taxon>
        <taxon>Bacillati</taxon>
        <taxon>Actinomycetota</taxon>
        <taxon>Actinomycetes</taxon>
        <taxon>Micrococcales</taxon>
        <taxon>Microbacteriaceae</taxon>
        <taxon>Compostimonas</taxon>
    </lineage>
</organism>
<dbReference type="PRINTS" id="PR00420">
    <property type="entry name" value="RNGMNOXGNASE"/>
</dbReference>
<evidence type="ECO:0000259" key="3">
    <source>
        <dbReference type="Pfam" id="PF01494"/>
    </source>
</evidence>